<dbReference type="InterPro" id="IPR006311">
    <property type="entry name" value="TAT_signal"/>
</dbReference>
<dbReference type="Gene3D" id="3.40.190.170">
    <property type="entry name" value="Bacterial extracellular solute-binding protein, family 7"/>
    <property type="match status" value="1"/>
</dbReference>
<protein>
    <submittedName>
        <fullName evidence="6">TRAP-type mannitol/chloroaromatic compound transport system, substrate-binding protein</fullName>
    </submittedName>
</protein>
<evidence type="ECO:0000256" key="5">
    <source>
        <dbReference type="PIRSR" id="PIRSR039026-2"/>
    </source>
</evidence>
<dbReference type="PROSITE" id="PS51318">
    <property type="entry name" value="TAT"/>
    <property type="match status" value="1"/>
</dbReference>
<keyword evidence="5" id="KW-0479">Metal-binding</keyword>
<evidence type="ECO:0000256" key="3">
    <source>
        <dbReference type="ARBA" id="ARBA00022764"/>
    </source>
</evidence>
<keyword evidence="7" id="KW-1185">Reference proteome</keyword>
<dbReference type="GO" id="GO:0042597">
    <property type="term" value="C:periplasmic space"/>
    <property type="evidence" value="ECO:0007669"/>
    <property type="project" value="UniProtKB-SubCell"/>
</dbReference>
<evidence type="ECO:0000313" key="7">
    <source>
        <dbReference type="Proteomes" id="UP000199441"/>
    </source>
</evidence>
<comment type="subcellular location">
    <subcellularLocation>
        <location evidence="1">Periplasm</location>
    </subcellularLocation>
</comment>
<reference evidence="7" key="1">
    <citation type="submission" date="2016-10" db="EMBL/GenBank/DDBJ databases">
        <authorList>
            <person name="Varghese N."/>
            <person name="Submissions S."/>
        </authorList>
    </citation>
    <scope>NUCLEOTIDE SEQUENCE [LARGE SCALE GENOMIC DNA]</scope>
    <source>
        <strain evidence="7">DSM 26922</strain>
    </source>
</reference>
<feature type="binding site" evidence="4">
    <location>
        <position position="184"/>
    </location>
    <ligand>
        <name>substrate</name>
    </ligand>
</feature>
<dbReference type="AlphaFoldDB" id="A0A1H3DKP5"/>
<organism evidence="6 7">
    <name type="scientific">Litoreibacter albidus</name>
    <dbReference type="NCBI Taxonomy" id="670155"/>
    <lineage>
        <taxon>Bacteria</taxon>
        <taxon>Pseudomonadati</taxon>
        <taxon>Pseudomonadota</taxon>
        <taxon>Alphaproteobacteria</taxon>
        <taxon>Rhodobacterales</taxon>
        <taxon>Roseobacteraceae</taxon>
        <taxon>Litoreibacter</taxon>
    </lineage>
</organism>
<feature type="binding site" evidence="5">
    <location>
        <position position="247"/>
    </location>
    <ligand>
        <name>substrate</name>
    </ligand>
</feature>
<feature type="binding site" evidence="5">
    <location>
        <position position="221"/>
    </location>
    <ligand>
        <name>substrate</name>
    </ligand>
</feature>
<feature type="binding site" evidence="4">
    <location>
        <position position="164"/>
    </location>
    <ligand>
        <name>substrate</name>
    </ligand>
</feature>
<evidence type="ECO:0000313" key="6">
    <source>
        <dbReference type="EMBL" id="SDX67082.1"/>
    </source>
</evidence>
<dbReference type="Proteomes" id="UP000199441">
    <property type="component" value="Unassembled WGS sequence"/>
</dbReference>
<dbReference type="OrthoDB" id="9769667at2"/>
<dbReference type="NCBIfam" id="NF037995">
    <property type="entry name" value="TRAP_S1"/>
    <property type="match status" value="1"/>
</dbReference>
<name>A0A1H3DKP5_9RHOB</name>
<dbReference type="GO" id="GO:0055085">
    <property type="term" value="P:transmembrane transport"/>
    <property type="evidence" value="ECO:0007669"/>
    <property type="project" value="InterPro"/>
</dbReference>
<evidence type="ECO:0000256" key="1">
    <source>
        <dbReference type="ARBA" id="ARBA00004418"/>
    </source>
</evidence>
<evidence type="ECO:0000256" key="4">
    <source>
        <dbReference type="PIRSR" id="PIRSR039026-1"/>
    </source>
</evidence>
<dbReference type="GO" id="GO:0046872">
    <property type="term" value="F:metal ion binding"/>
    <property type="evidence" value="ECO:0007669"/>
    <property type="project" value="UniProtKB-KW"/>
</dbReference>
<keyword evidence="3" id="KW-0574">Periplasm</keyword>
<dbReference type="STRING" id="670155.SAMN04488001_0167"/>
<gene>
    <name evidence="6" type="ORF">SAMN04488001_0167</name>
</gene>
<dbReference type="PANTHER" id="PTHR33376:SF5">
    <property type="entry name" value="EXTRACYTOPLASMIC SOLUTE RECEPTOR PROTEIN"/>
    <property type="match status" value="1"/>
</dbReference>
<dbReference type="GO" id="GO:0031317">
    <property type="term" value="C:tripartite ATP-independent periplasmic transporter complex"/>
    <property type="evidence" value="ECO:0007669"/>
    <property type="project" value="InterPro"/>
</dbReference>
<evidence type="ECO:0000256" key="2">
    <source>
        <dbReference type="ARBA" id="ARBA00022729"/>
    </source>
</evidence>
<proteinExistence type="predicted"/>
<dbReference type="RefSeq" id="WP_089949110.1">
    <property type="nucleotide sequence ID" value="NZ_FNOI01000011.1"/>
</dbReference>
<dbReference type="PIRSF" id="PIRSF039026">
    <property type="entry name" value="SiaP"/>
    <property type="match status" value="1"/>
</dbReference>
<feature type="binding site" evidence="5">
    <location>
        <position position="222"/>
    </location>
    <ligand>
        <name>Na(+)</name>
        <dbReference type="ChEBI" id="CHEBI:29101"/>
    </ligand>
</feature>
<keyword evidence="2" id="KW-0732">Signal</keyword>
<dbReference type="InterPro" id="IPR038404">
    <property type="entry name" value="TRAP_DctP_sf"/>
</dbReference>
<dbReference type="Pfam" id="PF03480">
    <property type="entry name" value="DctP"/>
    <property type="match status" value="1"/>
</dbReference>
<dbReference type="Gene3D" id="3.40.190.10">
    <property type="entry name" value="Periplasmic binding protein-like II"/>
    <property type="match status" value="1"/>
</dbReference>
<dbReference type="InterPro" id="IPR026289">
    <property type="entry name" value="SBP_TakP-like"/>
</dbReference>
<sequence length="351" mass="37703">MTKTLKTPSTRRQFIRGAAAAGLATPAIVAASSVRAQGTIQWRMQALWGGGTTPMLYEEKFCDRVRELTGGSLDITPFAGGQIVPSAQSFDAVRGGAFQLMKTFDGYTAGKIPAHGFSSTVPFGFPEADQYEAWFYERGGMEMAAKSYAPAGLTYVAPTVYGEEPLHSKVEIRKIADMNGLKGRFVGLASAVMADFGVAVSPLPTSEVYSALDKGLVDFADRGDIKANYEEGLHEVAKYLILPGVHQPSTATCYVANTAAYGQLDDQQRAALAVAAREVSGALRQNIIVDNAEYMAKFEEAGVEIITLDPEDVAQSRGKAVTSWEKATNGDALATEMMQSQKELMADLRLL</sequence>
<dbReference type="PANTHER" id="PTHR33376">
    <property type="match status" value="1"/>
</dbReference>
<dbReference type="InterPro" id="IPR018389">
    <property type="entry name" value="DctP_fam"/>
</dbReference>
<dbReference type="EMBL" id="FNOI01000011">
    <property type="protein sequence ID" value="SDX67082.1"/>
    <property type="molecule type" value="Genomic_DNA"/>
</dbReference>
<accession>A0A1H3DKP5</accession>